<accession>A0ABT2CH17</accession>
<sequence length="1068" mass="108712">MAAADTAGGERPAGDRAEPVRPGPGPRAAAPGGTAGSGCHGLAGRWWTPALLPGEPAGAEPDWAAFVRETVASAPEEAVVPEEEHPGLTGFVRLLAPLTAGAGDRLARDLPDEVRELVDVLAVRDGFERRLGRRLAALAARTLVLELHRAGAAGLLGGTDTRARFRDFLRRTGGRAGLAALLGGYPVLGRLLGRAAVDAVAALAEMLRRLAADRPALPGGPSGAGGRSPGRLVSVVAGAGDGHRDGRSVMLLRFADGSRLVYKPRPLAAHRHFNELVSWFGKLPGVPELRTPAVLDRGAYGWTEFMAARPCASAARVAVFYRRQGALLALLHVLDGTDLHHENLIACGEHPVLVDVETLFHPPFPPPPSATGPGDPAAAALHASVHRVGLLPQLLVGDDSALDMSAAGGGRAAVSPVARADWADAGTDRMRLVRRPGRFAESANRPRLDGRSVSPAAYTDALCEGFRAAYTALAGAREELLGPGGLLELFAGDEVRVVARPTWIYSTLLDESTHPDLLREAAARQEVFGALRTGELGAAGFPGLEDDETAQLWAGDVPLFTTRPGGTRLWGSGAGGLPGGSGLPARAEGDVPGLVGSGLPGLAESGLARAAAKVAALDTVDRQDQEWLIRAAMAGASPEPAHRPAGARRTRTADAAPEPERLLSAARSVGDRLLAGAYRNGGRTNWIGLELLGERWWRVGPMAGDLAGGYPGPALFLAQLAALTGAERYAEGAGAALAPVAGLLDALHERPADVTAVGSGAFAGLGGIAYALAGVARLLDDSRTAELAGPALRLAGAAALAEGEHGVRAGTAGGLAVLTAACRAEGRTEWWRAAGECADRLLAAGPAGEPGFAEGAAGIGWALLRYAAAAGSARHRDAGLAALRSAAGSPDLDRTGSWCRGRTGVALAIADSPAALADPELAAWARRTTAALCRGGPAPDDSLCHGEAGVLELLGHGALPEARPYWVRRAGALLAAAEEAGPRCGTPGGVPHPGLLTGLAGTGLGLLRAGFPDRVPSVLLLGPAGAPGPLTPAGTAPGPGGVSRTAPPPRPDPGAARLPAPVTGQAPP</sequence>
<dbReference type="CDD" id="cd04792">
    <property type="entry name" value="LanM-like"/>
    <property type="match status" value="1"/>
</dbReference>
<dbReference type="InterPro" id="IPR025410">
    <property type="entry name" value="Lant_dehyd"/>
</dbReference>
<dbReference type="PRINTS" id="PR01950">
    <property type="entry name" value="LANCSUPER"/>
</dbReference>
<dbReference type="SMART" id="SM01260">
    <property type="entry name" value="LANC_like"/>
    <property type="match status" value="1"/>
</dbReference>
<evidence type="ECO:0000313" key="3">
    <source>
        <dbReference type="EMBL" id="MCS0636704.1"/>
    </source>
</evidence>
<dbReference type="Pfam" id="PF13575">
    <property type="entry name" value="DUF4135"/>
    <property type="match status" value="1"/>
</dbReference>
<evidence type="ECO:0000259" key="2">
    <source>
        <dbReference type="Pfam" id="PF13575"/>
    </source>
</evidence>
<dbReference type="InterPro" id="IPR012341">
    <property type="entry name" value="6hp_glycosidase-like_sf"/>
</dbReference>
<protein>
    <submittedName>
        <fullName evidence="3">Type 2 lanthipeptide synthetase LanM</fullName>
    </submittedName>
</protein>
<dbReference type="Gene3D" id="1.50.10.10">
    <property type="match status" value="1"/>
</dbReference>
<dbReference type="Proteomes" id="UP001431313">
    <property type="component" value="Unassembled WGS sequence"/>
</dbReference>
<dbReference type="InterPro" id="IPR017146">
    <property type="entry name" value="Lanti_2_LanM"/>
</dbReference>
<dbReference type="EMBL" id="JANUGQ010000010">
    <property type="protein sequence ID" value="MCS0636704.1"/>
    <property type="molecule type" value="Genomic_DNA"/>
</dbReference>
<name>A0ABT2CH17_9ACTN</name>
<dbReference type="PIRSF" id="PIRSF037228">
    <property type="entry name" value="Lant_mod_RumM"/>
    <property type="match status" value="1"/>
</dbReference>
<feature type="region of interest" description="Disordered" evidence="1">
    <location>
        <begin position="635"/>
        <end position="655"/>
    </location>
</feature>
<reference evidence="3" key="1">
    <citation type="submission" date="2022-08" db="EMBL/GenBank/DDBJ databases">
        <authorList>
            <person name="Somphong A."/>
            <person name="Phongsopitanun W."/>
        </authorList>
    </citation>
    <scope>NUCLEOTIDE SEQUENCE</scope>
    <source>
        <strain evidence="3">LP05-1</strain>
    </source>
</reference>
<dbReference type="SUPFAM" id="SSF158745">
    <property type="entry name" value="LanC-like"/>
    <property type="match status" value="1"/>
</dbReference>
<evidence type="ECO:0000256" key="1">
    <source>
        <dbReference type="SAM" id="MobiDB-lite"/>
    </source>
</evidence>
<feature type="region of interest" description="Disordered" evidence="1">
    <location>
        <begin position="1025"/>
        <end position="1068"/>
    </location>
</feature>
<feature type="region of interest" description="Disordered" evidence="1">
    <location>
        <begin position="1"/>
        <end position="40"/>
    </location>
</feature>
<gene>
    <name evidence="3" type="primary">lanM</name>
    <name evidence="3" type="ORF">NX801_13750</name>
</gene>
<keyword evidence="4" id="KW-1185">Reference proteome</keyword>
<proteinExistence type="predicted"/>
<organism evidence="3 4">
    <name type="scientific">Streptomyces pyxinae</name>
    <dbReference type="NCBI Taxonomy" id="2970734"/>
    <lineage>
        <taxon>Bacteria</taxon>
        <taxon>Bacillati</taxon>
        <taxon>Actinomycetota</taxon>
        <taxon>Actinomycetes</taxon>
        <taxon>Kitasatosporales</taxon>
        <taxon>Streptomycetaceae</taxon>
        <taxon>Streptomyces</taxon>
    </lineage>
</organism>
<dbReference type="NCBIfam" id="TIGR03897">
    <property type="entry name" value="lanti_2_LanM"/>
    <property type="match status" value="1"/>
</dbReference>
<dbReference type="RefSeq" id="WP_258787967.1">
    <property type="nucleotide sequence ID" value="NZ_JANUGQ010000010.1"/>
</dbReference>
<evidence type="ECO:0000313" key="4">
    <source>
        <dbReference type="Proteomes" id="UP001431313"/>
    </source>
</evidence>
<comment type="caution">
    <text evidence="3">The sequence shown here is derived from an EMBL/GenBank/DDBJ whole genome shotgun (WGS) entry which is preliminary data.</text>
</comment>
<feature type="compositionally biased region" description="Low complexity" evidence="1">
    <location>
        <begin position="1025"/>
        <end position="1036"/>
    </location>
</feature>
<dbReference type="Pfam" id="PF05147">
    <property type="entry name" value="LANC_like"/>
    <property type="match status" value="1"/>
</dbReference>
<feature type="domain" description="Lantibiotic biosynthesis protein dehydration" evidence="2">
    <location>
        <begin position="185"/>
        <end position="563"/>
    </location>
</feature>
<dbReference type="InterPro" id="IPR007822">
    <property type="entry name" value="LANC-like"/>
</dbReference>